<dbReference type="GO" id="GO:0006955">
    <property type="term" value="P:immune response"/>
    <property type="evidence" value="ECO:0007669"/>
    <property type="project" value="InterPro"/>
</dbReference>
<keyword evidence="2 4" id="KW-0202">Cytokine</keyword>
<organism evidence="6 7">
    <name type="scientific">Bagarius yarrelli</name>
    <name type="common">Goonch</name>
    <name type="synonym">Bagrus yarrelli</name>
    <dbReference type="NCBI Taxonomy" id="175774"/>
    <lineage>
        <taxon>Eukaryota</taxon>
        <taxon>Metazoa</taxon>
        <taxon>Chordata</taxon>
        <taxon>Craniata</taxon>
        <taxon>Vertebrata</taxon>
        <taxon>Euteleostomi</taxon>
        <taxon>Actinopterygii</taxon>
        <taxon>Neopterygii</taxon>
        <taxon>Teleostei</taxon>
        <taxon>Ostariophysi</taxon>
        <taxon>Siluriformes</taxon>
        <taxon>Sisoridae</taxon>
        <taxon>Sisorinae</taxon>
        <taxon>Bagarius</taxon>
    </lineage>
</organism>
<comment type="similarity">
    <text evidence="1 4">Belongs to the intercrine beta (chemokine CC) family.</text>
</comment>
<dbReference type="SUPFAM" id="SSF54117">
    <property type="entry name" value="Interleukin 8-like chemokines"/>
    <property type="match status" value="1"/>
</dbReference>
<sequence>MFRDQGRDHVTCFQVEISGTLERFVAYTPPLPSTLFPSALGSYKPQSELISALFHFIRSSSSSLSSSLAVMTRVYLLVLLGLFCLQYFSAAQNAKGPEDCCFKFFVKPIPITAIRTYENTSNDCPKNGIIFTTQKTRVCVDPGFKWVQRAINLLDQRLYANST</sequence>
<evidence type="ECO:0000313" key="6">
    <source>
        <dbReference type="EMBL" id="TTA98331.1"/>
    </source>
</evidence>
<dbReference type="InterPro" id="IPR000827">
    <property type="entry name" value="Chemokine_CC_CS"/>
</dbReference>
<evidence type="ECO:0000256" key="2">
    <source>
        <dbReference type="ARBA" id="ARBA00022514"/>
    </source>
</evidence>
<evidence type="ECO:0000256" key="1">
    <source>
        <dbReference type="ARBA" id="ARBA00010868"/>
    </source>
</evidence>
<comment type="caution">
    <text evidence="6">The sequence shown here is derived from an EMBL/GenBank/DDBJ whole genome shotgun (WGS) entry which is preliminary data.</text>
</comment>
<keyword evidence="4" id="KW-0964">Secreted</keyword>
<accession>A0A556V916</accession>
<dbReference type="SMART" id="SM00199">
    <property type="entry name" value="SCY"/>
    <property type="match status" value="1"/>
</dbReference>
<evidence type="ECO:0000256" key="3">
    <source>
        <dbReference type="ARBA" id="ARBA00023157"/>
    </source>
</evidence>
<dbReference type="CDD" id="cd00272">
    <property type="entry name" value="Chemokine_CC"/>
    <property type="match status" value="1"/>
</dbReference>
<dbReference type="GO" id="GO:0005615">
    <property type="term" value="C:extracellular space"/>
    <property type="evidence" value="ECO:0007669"/>
    <property type="project" value="UniProtKB-KW"/>
</dbReference>
<dbReference type="GO" id="GO:0008009">
    <property type="term" value="F:chemokine activity"/>
    <property type="evidence" value="ECO:0007669"/>
    <property type="project" value="InterPro"/>
</dbReference>
<proteinExistence type="inferred from homology"/>
<comment type="subcellular location">
    <subcellularLocation>
        <location evidence="4">Secreted</location>
    </subcellularLocation>
</comment>
<dbReference type="EMBL" id="VCAZ01000165">
    <property type="protein sequence ID" value="TTA98331.1"/>
    <property type="molecule type" value="Genomic_DNA"/>
</dbReference>
<gene>
    <name evidence="6" type="ORF">Baya_14501</name>
</gene>
<dbReference type="InterPro" id="IPR039809">
    <property type="entry name" value="Chemokine_b/g/d"/>
</dbReference>
<dbReference type="Pfam" id="PF00048">
    <property type="entry name" value="IL8"/>
    <property type="match status" value="1"/>
</dbReference>
<dbReference type="InterPro" id="IPR001811">
    <property type="entry name" value="Chemokine_IL8-like_dom"/>
</dbReference>
<dbReference type="Proteomes" id="UP000319801">
    <property type="component" value="Unassembled WGS sequence"/>
</dbReference>
<keyword evidence="7" id="KW-1185">Reference proteome</keyword>
<dbReference type="PANTHER" id="PTHR12015">
    <property type="entry name" value="SMALL INDUCIBLE CYTOKINE A"/>
    <property type="match status" value="1"/>
</dbReference>
<evidence type="ECO:0000259" key="5">
    <source>
        <dbReference type="SMART" id="SM00199"/>
    </source>
</evidence>
<dbReference type="Gene3D" id="2.40.50.40">
    <property type="match status" value="1"/>
</dbReference>
<keyword evidence="3" id="KW-1015">Disulfide bond</keyword>
<dbReference type="InterPro" id="IPR036048">
    <property type="entry name" value="Interleukin_8-like_sf"/>
</dbReference>
<evidence type="ECO:0000313" key="7">
    <source>
        <dbReference type="Proteomes" id="UP000319801"/>
    </source>
</evidence>
<feature type="domain" description="Chemokine interleukin-8-like" evidence="5">
    <location>
        <begin position="97"/>
        <end position="154"/>
    </location>
</feature>
<keyword evidence="4" id="KW-0145">Chemotaxis</keyword>
<name>A0A556V916_BAGYA</name>
<dbReference type="OrthoDB" id="8934837at2759"/>
<protein>
    <recommendedName>
        <fullName evidence="4">C-C motif chemokine</fullName>
    </recommendedName>
</protein>
<reference evidence="6 7" key="1">
    <citation type="journal article" date="2019" name="Genome Biol. Evol.">
        <title>Whole-Genome Sequencing of the Giant Devil Catfish, Bagarius yarrelli.</title>
        <authorList>
            <person name="Jiang W."/>
            <person name="Lv Y."/>
            <person name="Cheng L."/>
            <person name="Yang K."/>
            <person name="Chao B."/>
            <person name="Wang X."/>
            <person name="Li Y."/>
            <person name="Pan X."/>
            <person name="You X."/>
            <person name="Zhang Y."/>
            <person name="Yang J."/>
            <person name="Li J."/>
            <person name="Zhang X."/>
            <person name="Liu S."/>
            <person name="Sun C."/>
            <person name="Yang J."/>
            <person name="Shi Q."/>
        </authorList>
    </citation>
    <scope>NUCLEOTIDE SEQUENCE [LARGE SCALE GENOMIC DNA]</scope>
    <source>
        <strain evidence="6">JWS20170419001</strain>
        <tissue evidence="6">Muscle</tissue>
    </source>
</reference>
<dbReference type="FunFam" id="2.40.50.40:FF:000002">
    <property type="entry name" value="C-C motif chemokine"/>
    <property type="match status" value="1"/>
</dbReference>
<dbReference type="AlphaFoldDB" id="A0A556V916"/>
<evidence type="ECO:0000256" key="4">
    <source>
        <dbReference type="RuleBase" id="RU361150"/>
    </source>
</evidence>
<dbReference type="PROSITE" id="PS00472">
    <property type="entry name" value="SMALL_CYTOKINES_CC"/>
    <property type="match status" value="1"/>
</dbReference>